<dbReference type="Proteomes" id="UP000239203">
    <property type="component" value="Unassembled WGS sequence"/>
</dbReference>
<keyword evidence="2" id="KW-0812">Transmembrane</keyword>
<organism evidence="3 4">
    <name type="scientific">Actinokineospora auranticolor</name>
    <dbReference type="NCBI Taxonomy" id="155976"/>
    <lineage>
        <taxon>Bacteria</taxon>
        <taxon>Bacillati</taxon>
        <taxon>Actinomycetota</taxon>
        <taxon>Actinomycetes</taxon>
        <taxon>Pseudonocardiales</taxon>
        <taxon>Pseudonocardiaceae</taxon>
        <taxon>Actinokineospora</taxon>
    </lineage>
</organism>
<sequence length="103" mass="10808">MRWALLCAVAFGVLGMHHLPGPVGHGPAVSVSVEHHDAPAHDGDLWGHACLAVLVAAVGFGLLVLLGRRPAQEARPGGQRVVAHGSPRSPPRPRLAMLCVLRQ</sequence>
<keyword evidence="4" id="KW-1185">Reference proteome</keyword>
<keyword evidence="2" id="KW-0472">Membrane</keyword>
<accession>A0A2S6GMI3</accession>
<reference evidence="3 4" key="1">
    <citation type="submission" date="2018-02" db="EMBL/GenBank/DDBJ databases">
        <title>Genomic Encyclopedia of Archaeal and Bacterial Type Strains, Phase II (KMG-II): from individual species to whole genera.</title>
        <authorList>
            <person name="Goeker M."/>
        </authorList>
    </citation>
    <scope>NUCLEOTIDE SEQUENCE [LARGE SCALE GENOMIC DNA]</scope>
    <source>
        <strain evidence="3 4">YU 961-1</strain>
    </source>
</reference>
<evidence type="ECO:0000313" key="4">
    <source>
        <dbReference type="Proteomes" id="UP000239203"/>
    </source>
</evidence>
<evidence type="ECO:0000256" key="2">
    <source>
        <dbReference type="SAM" id="Phobius"/>
    </source>
</evidence>
<name>A0A2S6GMI3_9PSEU</name>
<dbReference type="EMBL" id="PTIX01000010">
    <property type="protein sequence ID" value="PPK66383.1"/>
    <property type="molecule type" value="Genomic_DNA"/>
</dbReference>
<proteinExistence type="predicted"/>
<dbReference type="AlphaFoldDB" id="A0A2S6GMI3"/>
<evidence type="ECO:0000256" key="1">
    <source>
        <dbReference type="SAM" id="MobiDB-lite"/>
    </source>
</evidence>
<comment type="caution">
    <text evidence="3">The sequence shown here is derived from an EMBL/GenBank/DDBJ whole genome shotgun (WGS) entry which is preliminary data.</text>
</comment>
<feature type="transmembrane region" description="Helical" evidence="2">
    <location>
        <begin position="46"/>
        <end position="66"/>
    </location>
</feature>
<feature type="region of interest" description="Disordered" evidence="1">
    <location>
        <begin position="73"/>
        <end position="93"/>
    </location>
</feature>
<evidence type="ECO:0000313" key="3">
    <source>
        <dbReference type="EMBL" id="PPK66383.1"/>
    </source>
</evidence>
<gene>
    <name evidence="3" type="ORF">CLV40_11087</name>
</gene>
<keyword evidence="2" id="KW-1133">Transmembrane helix</keyword>
<protein>
    <submittedName>
        <fullName evidence="3">Uncharacterized protein</fullName>
    </submittedName>
</protein>